<organism evidence="10 11">
    <name type="scientific">Devosia chinhatensis</name>
    <dbReference type="NCBI Taxonomy" id="429727"/>
    <lineage>
        <taxon>Bacteria</taxon>
        <taxon>Pseudomonadati</taxon>
        <taxon>Pseudomonadota</taxon>
        <taxon>Alphaproteobacteria</taxon>
        <taxon>Hyphomicrobiales</taxon>
        <taxon>Devosiaceae</taxon>
        <taxon>Devosia</taxon>
    </lineage>
</organism>
<keyword evidence="11" id="KW-1185">Reference proteome</keyword>
<evidence type="ECO:0000256" key="8">
    <source>
        <dbReference type="RuleBase" id="RU363032"/>
    </source>
</evidence>
<evidence type="ECO:0000256" key="7">
    <source>
        <dbReference type="ARBA" id="ARBA00023136"/>
    </source>
</evidence>
<evidence type="ECO:0000313" key="10">
    <source>
        <dbReference type="EMBL" id="KKB09106.1"/>
    </source>
</evidence>
<name>A0A0F5FJU8_9HYPH</name>
<dbReference type="InterPro" id="IPR035906">
    <property type="entry name" value="MetI-like_sf"/>
</dbReference>
<dbReference type="PROSITE" id="PS50928">
    <property type="entry name" value="ABC_TM1"/>
    <property type="match status" value="1"/>
</dbReference>
<evidence type="ECO:0000256" key="2">
    <source>
        <dbReference type="ARBA" id="ARBA00009306"/>
    </source>
</evidence>
<reference evidence="10 11" key="1">
    <citation type="submission" date="2015-03" db="EMBL/GenBank/DDBJ databases">
        <authorList>
            <person name="Hassan Y."/>
            <person name="Lepp D."/>
            <person name="Li X.-Z."/>
            <person name="Zhou T."/>
        </authorList>
    </citation>
    <scope>NUCLEOTIDE SEQUENCE [LARGE SCALE GENOMIC DNA]</scope>
    <source>
        <strain evidence="10 11">IPL18</strain>
    </source>
</reference>
<dbReference type="EMBL" id="JZEY01000054">
    <property type="protein sequence ID" value="KKB09106.1"/>
    <property type="molecule type" value="Genomic_DNA"/>
</dbReference>
<dbReference type="OrthoDB" id="9805108at2"/>
<feature type="transmembrane region" description="Helical" evidence="8">
    <location>
        <begin position="173"/>
        <end position="196"/>
    </location>
</feature>
<keyword evidence="3 8" id="KW-0813">Transport</keyword>
<feature type="transmembrane region" description="Helical" evidence="8">
    <location>
        <begin position="231"/>
        <end position="251"/>
    </location>
</feature>
<feature type="transmembrane region" description="Helical" evidence="8">
    <location>
        <begin position="92"/>
        <end position="113"/>
    </location>
</feature>
<comment type="caution">
    <text evidence="10">The sequence shown here is derived from an EMBL/GenBank/DDBJ whole genome shotgun (WGS) entry which is preliminary data.</text>
</comment>
<dbReference type="GO" id="GO:0055085">
    <property type="term" value="P:transmembrane transport"/>
    <property type="evidence" value="ECO:0007669"/>
    <property type="project" value="InterPro"/>
</dbReference>
<dbReference type="STRING" id="429727.VE26_03615"/>
<dbReference type="InterPro" id="IPR050809">
    <property type="entry name" value="UgpAE/MalFG_permease"/>
</dbReference>
<evidence type="ECO:0000313" key="11">
    <source>
        <dbReference type="Proteomes" id="UP000033649"/>
    </source>
</evidence>
<proteinExistence type="inferred from homology"/>
<feature type="transmembrane region" description="Helical" evidence="8">
    <location>
        <begin position="27"/>
        <end position="50"/>
    </location>
</feature>
<dbReference type="AlphaFoldDB" id="A0A0F5FJU8"/>
<dbReference type="PANTHER" id="PTHR43227">
    <property type="entry name" value="BLL4140 PROTEIN"/>
    <property type="match status" value="1"/>
</dbReference>
<evidence type="ECO:0000259" key="9">
    <source>
        <dbReference type="PROSITE" id="PS50928"/>
    </source>
</evidence>
<dbReference type="InterPro" id="IPR000515">
    <property type="entry name" value="MetI-like"/>
</dbReference>
<evidence type="ECO:0000256" key="3">
    <source>
        <dbReference type="ARBA" id="ARBA00022448"/>
    </source>
</evidence>
<comment type="subcellular location">
    <subcellularLocation>
        <location evidence="1 8">Cell membrane</location>
        <topology evidence="1 8">Multi-pass membrane protein</topology>
    </subcellularLocation>
</comment>
<accession>A0A0F5FJU8</accession>
<keyword evidence="7 8" id="KW-0472">Membrane</keyword>
<evidence type="ECO:0000256" key="4">
    <source>
        <dbReference type="ARBA" id="ARBA00022475"/>
    </source>
</evidence>
<dbReference type="SUPFAM" id="SSF161098">
    <property type="entry name" value="MetI-like"/>
    <property type="match status" value="1"/>
</dbReference>
<evidence type="ECO:0000256" key="6">
    <source>
        <dbReference type="ARBA" id="ARBA00022989"/>
    </source>
</evidence>
<keyword evidence="5 8" id="KW-0812">Transmembrane</keyword>
<keyword evidence="6 8" id="KW-1133">Transmembrane helix</keyword>
<dbReference type="PATRIC" id="fig|429727.3.peg.752"/>
<dbReference type="PANTHER" id="PTHR43227:SF11">
    <property type="entry name" value="BLL4140 PROTEIN"/>
    <property type="match status" value="1"/>
</dbReference>
<dbReference type="GO" id="GO:0005886">
    <property type="term" value="C:plasma membrane"/>
    <property type="evidence" value="ECO:0007669"/>
    <property type="project" value="UniProtKB-SubCell"/>
</dbReference>
<evidence type="ECO:0000256" key="1">
    <source>
        <dbReference type="ARBA" id="ARBA00004651"/>
    </source>
</evidence>
<evidence type="ECO:0000256" key="5">
    <source>
        <dbReference type="ARBA" id="ARBA00022692"/>
    </source>
</evidence>
<comment type="similarity">
    <text evidence="2 8">Belongs to the binding-protein-dependent transport system permease family.</text>
</comment>
<dbReference type="Pfam" id="PF00528">
    <property type="entry name" value="BPD_transp_1"/>
    <property type="match status" value="1"/>
</dbReference>
<keyword evidence="4" id="KW-1003">Cell membrane</keyword>
<dbReference type="RefSeq" id="WP_046103796.1">
    <property type="nucleotide sequence ID" value="NZ_JZEY01000054.1"/>
</dbReference>
<dbReference type="Gene3D" id="1.10.3720.10">
    <property type="entry name" value="MetI-like"/>
    <property type="match status" value="1"/>
</dbReference>
<dbReference type="Proteomes" id="UP000033649">
    <property type="component" value="Unassembled WGS sequence"/>
</dbReference>
<gene>
    <name evidence="10" type="ORF">VE26_03615</name>
</gene>
<feature type="transmembrane region" description="Helical" evidence="8">
    <location>
        <begin position="279"/>
        <end position="300"/>
    </location>
</feature>
<dbReference type="CDD" id="cd06261">
    <property type="entry name" value="TM_PBP2"/>
    <property type="match status" value="1"/>
</dbReference>
<protein>
    <submittedName>
        <fullName evidence="10">Sugar ABC transporter permease</fullName>
    </submittedName>
</protein>
<feature type="transmembrane region" description="Helical" evidence="8">
    <location>
        <begin position="125"/>
        <end position="145"/>
    </location>
</feature>
<sequence length="310" mass="34104">MTSIVTGASAGSALSGRRRRLAERKSLVPLLLFLPPAVLLFTVFVALPMVDAATFSFFKWNGYGPITDFVGFKNYEDVLTHRNFGTAVRNSLIAVAVSLAIQLPLAMWCAIALSERGVSINVMRTIFFLPFMLAEVAAGLIWKFVYDGNYGLLPAIGGAIGVEMPFVLGDRTWVIPAIMLVITWKYFGFHMMIYIAGLQSIPGEVIEAARLDGVKKWQIVRHIQIPMVRSALVISVFFSITGALQLFDLIIPLSNGGPSHSSHTIVTFLYQFGILRMNLGFGGAVSVLLFIACVVVALAYRRILFRVEHN</sequence>
<feature type="domain" description="ABC transmembrane type-1" evidence="9">
    <location>
        <begin position="88"/>
        <end position="300"/>
    </location>
</feature>